<keyword evidence="6" id="KW-1185">Reference proteome</keyword>
<dbReference type="Gene3D" id="3.50.50.60">
    <property type="entry name" value="FAD/NAD(P)-binding domain"/>
    <property type="match status" value="2"/>
</dbReference>
<feature type="domain" description="4Fe-4S ferredoxin-type" evidence="4">
    <location>
        <begin position="888"/>
        <end position="919"/>
    </location>
</feature>
<name>A0ABV1G742_9FIRM</name>
<dbReference type="InterPro" id="IPR028261">
    <property type="entry name" value="DPD_II"/>
</dbReference>
<dbReference type="InterPro" id="IPR017900">
    <property type="entry name" value="4Fe4S_Fe_S_CS"/>
</dbReference>
<dbReference type="InterPro" id="IPR009051">
    <property type="entry name" value="Helical_ferredxn"/>
</dbReference>
<evidence type="ECO:0000256" key="2">
    <source>
        <dbReference type="ARBA" id="ARBA00023004"/>
    </source>
</evidence>
<dbReference type="InterPro" id="IPR017896">
    <property type="entry name" value="4Fe4S_Fe-S-bd"/>
</dbReference>
<dbReference type="SUPFAM" id="SSF46548">
    <property type="entry name" value="alpha-helical ferredoxin"/>
    <property type="match status" value="1"/>
</dbReference>
<dbReference type="InterPro" id="IPR017701">
    <property type="entry name" value="Se_rdtase_YgfK"/>
</dbReference>
<dbReference type="Proteomes" id="UP001491552">
    <property type="component" value="Unassembled WGS sequence"/>
</dbReference>
<dbReference type="PRINTS" id="PR00469">
    <property type="entry name" value="PNDRDTASEII"/>
</dbReference>
<evidence type="ECO:0000256" key="3">
    <source>
        <dbReference type="ARBA" id="ARBA00023014"/>
    </source>
</evidence>
<dbReference type="NCBIfam" id="TIGR03315">
    <property type="entry name" value="Se_ygfK"/>
    <property type="match status" value="1"/>
</dbReference>
<dbReference type="InterPro" id="IPR036188">
    <property type="entry name" value="FAD/NAD-bd_sf"/>
</dbReference>
<dbReference type="PROSITE" id="PS00198">
    <property type="entry name" value="4FE4S_FER_1"/>
    <property type="match status" value="1"/>
</dbReference>
<dbReference type="PANTHER" id="PTHR42783:SF3">
    <property type="entry name" value="GLUTAMATE SYNTHASE [NADPH] SMALL CHAIN-RELATED"/>
    <property type="match status" value="1"/>
</dbReference>
<evidence type="ECO:0000313" key="6">
    <source>
        <dbReference type="Proteomes" id="UP001491552"/>
    </source>
</evidence>
<keyword evidence="3" id="KW-0411">Iron-sulfur</keyword>
<dbReference type="InterPro" id="IPR023753">
    <property type="entry name" value="FAD/NAD-binding_dom"/>
</dbReference>
<dbReference type="PROSITE" id="PS51379">
    <property type="entry name" value="4FE4S_FER_2"/>
    <property type="match status" value="1"/>
</dbReference>
<evidence type="ECO:0000256" key="1">
    <source>
        <dbReference type="ARBA" id="ARBA00022723"/>
    </source>
</evidence>
<dbReference type="SUPFAM" id="SSF51395">
    <property type="entry name" value="FMN-linked oxidoreductases"/>
    <property type="match status" value="1"/>
</dbReference>
<keyword evidence="2" id="KW-0408">Iron</keyword>
<protein>
    <submittedName>
        <fullName evidence="5">Selenate reductase subunit YgfK</fullName>
    </submittedName>
</protein>
<dbReference type="PANTHER" id="PTHR42783">
    <property type="entry name" value="GLUTAMATE SYNTHASE [NADPH] SMALL CHAIN"/>
    <property type="match status" value="1"/>
</dbReference>
<proteinExistence type="predicted"/>
<dbReference type="PRINTS" id="PR00368">
    <property type="entry name" value="FADPNR"/>
</dbReference>
<evidence type="ECO:0000259" key="4">
    <source>
        <dbReference type="PROSITE" id="PS51379"/>
    </source>
</evidence>
<reference evidence="5 6" key="1">
    <citation type="submission" date="2024-03" db="EMBL/GenBank/DDBJ databases">
        <title>Human intestinal bacterial collection.</title>
        <authorList>
            <person name="Pauvert C."/>
            <person name="Hitch T.C.A."/>
            <person name="Clavel T."/>
        </authorList>
    </citation>
    <scope>NUCLEOTIDE SEQUENCE [LARGE SCALE GENOMIC DNA]</scope>
    <source>
        <strain evidence="5 6">CLA-AA-H192</strain>
    </source>
</reference>
<sequence length="980" mass="107231">MSEKMYPIPFRSLMNWILAEREKTGEVFGVHKRWIADPAKTLPIFGEKIESPFGPAAGPNSQLAQNIIAAYVAGARFFEVKTIQKMDGAELAACVPRPCILADDEGYNQEWSTELEVVQALDEYVKAWFALKIMAKVWHYGDPDGFVFNMSVGYDLEGIRGPKIDHYIESMKDASQLPVFAECRKVLTELFPEEAAFIASISPQVSHSVTLSTLHGCPPDEIERIASYLLTEKHVHTFVKCNPTILGYHDARTILDSMGYDYIVFDDHHFNEDLQWKDAVPMFERLQALADREKLQFGLKLSNTFPVDTTRGELPNDEMYMSGRSLFPLTIEMCRRISAQFGGKMKISFAGGADFFNCDKLLAAGIWPVTVATTILKPGGYNRLTQMAEKTAGMPFRPFDGTDTEAIAALSAACRTDPHHCKPVKPLPTRKSEEKVPWFDCYSAPCRGGCPIAQDIPEYLELCRKGLYNEALALITERNALPFITGTICAHRCMGKCTRNFYEDPVQIRAAKLLAAEKGIDARMASVVRPAPVPGKRAAIIGGGPTGIAAAYFLGRAGVACTIFERTGKLGGIVRHVIPAFRISDEAIDRDIALMQAYGAEVRLNTEAPSVEELHKMGYTHILYATGAWKPGKLNIPGNVRGVIGWMQERKAGANEPLGHVAVVGGGNTAMDAARVAKRGGAASVTLVYRRTRRFMPADAQELELAMQDGVDFLELAAPVKQENGALTCEKMRLGEPDASGRRSPVPTGETVELPCDLVISAVGEQVEEQVFTDNGITLSAKGRPAFCTNVPGVYAAGDALRGPATVVEGIADAARFAEAVIGAPHTYDIPAEAHPTEAEVIARKGILRAPGKACCEGERCLSCDTVCQNCVDVCPNRANVAVRLPDGRTEIVHVDKMCNECGNCTAFCPYSSEPCKDKLTLFQTTEDMDDSKNFGFCFLPDGKVRARLTTETVGDPDELPADAALLVRTIRDSYSYLYR</sequence>
<dbReference type="Pfam" id="PF07992">
    <property type="entry name" value="Pyr_redox_2"/>
    <property type="match status" value="1"/>
</dbReference>
<dbReference type="Gene3D" id="1.10.1060.10">
    <property type="entry name" value="Alpha-helical ferredoxin"/>
    <property type="match status" value="1"/>
</dbReference>
<dbReference type="Pfam" id="PF14691">
    <property type="entry name" value="Fer4_20"/>
    <property type="match status" value="1"/>
</dbReference>
<dbReference type="SUPFAM" id="SSF51971">
    <property type="entry name" value="Nucleotide-binding domain"/>
    <property type="match status" value="2"/>
</dbReference>
<evidence type="ECO:0000313" key="5">
    <source>
        <dbReference type="EMBL" id="MEQ2511164.1"/>
    </source>
</evidence>
<accession>A0ABV1G742</accession>
<dbReference type="RefSeq" id="WP_349135876.1">
    <property type="nucleotide sequence ID" value="NZ_JBBMFF010000217.1"/>
</dbReference>
<gene>
    <name evidence="5" type="primary">ygfK</name>
    <name evidence="5" type="ORF">WMO66_07885</name>
</gene>
<dbReference type="EMBL" id="JBBMFF010000217">
    <property type="protein sequence ID" value="MEQ2511164.1"/>
    <property type="molecule type" value="Genomic_DNA"/>
</dbReference>
<comment type="caution">
    <text evidence="5">The sequence shown here is derived from an EMBL/GenBank/DDBJ whole genome shotgun (WGS) entry which is preliminary data.</text>
</comment>
<organism evidence="5 6">
    <name type="scientific">Faecousia intestinalis</name>
    <dbReference type="NCBI Taxonomy" id="3133167"/>
    <lineage>
        <taxon>Bacteria</taxon>
        <taxon>Bacillati</taxon>
        <taxon>Bacillota</taxon>
        <taxon>Clostridia</taxon>
        <taxon>Eubacteriales</taxon>
        <taxon>Oscillospiraceae</taxon>
        <taxon>Faecousia</taxon>
    </lineage>
</organism>
<keyword evidence="1" id="KW-0479">Metal-binding</keyword>